<proteinExistence type="predicted"/>
<accession>A0ABS1S8I5</accession>
<gene>
    <name evidence="1" type="ORF">JL111_16220</name>
</gene>
<dbReference type="SUPFAM" id="SSF48295">
    <property type="entry name" value="TrpR-like"/>
    <property type="match status" value="1"/>
</dbReference>
<organism evidence="1 2">
    <name type="scientific">Paracoccus aerius</name>
    <dbReference type="NCBI Taxonomy" id="1915382"/>
    <lineage>
        <taxon>Bacteria</taxon>
        <taxon>Pseudomonadati</taxon>
        <taxon>Pseudomonadota</taxon>
        <taxon>Alphaproteobacteria</taxon>
        <taxon>Rhodobacterales</taxon>
        <taxon>Paracoccaceae</taxon>
        <taxon>Paracoccus</taxon>
    </lineage>
</organism>
<reference evidence="1 2" key="1">
    <citation type="submission" date="2021-01" db="EMBL/GenBank/DDBJ databases">
        <title>011410 draft genome.</title>
        <authorList>
            <person name="Lang L."/>
        </authorList>
    </citation>
    <scope>NUCLEOTIDE SEQUENCE [LARGE SCALE GENOMIC DNA]</scope>
    <source>
        <strain evidence="1 2">KCTC 42845</strain>
    </source>
</reference>
<dbReference type="InterPro" id="IPR010921">
    <property type="entry name" value="Trp_repressor/repl_initiator"/>
</dbReference>
<protein>
    <recommendedName>
        <fullName evidence="3">Transposase</fullName>
    </recommendedName>
</protein>
<evidence type="ECO:0000313" key="2">
    <source>
        <dbReference type="Proteomes" id="UP000644749"/>
    </source>
</evidence>
<dbReference type="Proteomes" id="UP000644749">
    <property type="component" value="Unassembled WGS sequence"/>
</dbReference>
<evidence type="ECO:0000313" key="1">
    <source>
        <dbReference type="EMBL" id="MBL3675028.1"/>
    </source>
</evidence>
<dbReference type="EMBL" id="JAESHT010000016">
    <property type="protein sequence ID" value="MBL3675028.1"/>
    <property type="molecule type" value="Genomic_DNA"/>
</dbReference>
<dbReference type="RefSeq" id="WP_191312141.1">
    <property type="nucleotide sequence ID" value="NZ_BNCL01000019.1"/>
</dbReference>
<evidence type="ECO:0008006" key="3">
    <source>
        <dbReference type="Google" id="ProtNLM"/>
    </source>
</evidence>
<sequence>MTKRKRYSTKLKATLPLEAICEELTTAELAKKYDIHLHVVLIASGTLHAFLKTRQAANPFWPCSQRLQQKAPP</sequence>
<name>A0ABS1S8I5_9RHOB</name>
<keyword evidence="2" id="KW-1185">Reference proteome</keyword>
<comment type="caution">
    <text evidence="1">The sequence shown here is derived from an EMBL/GenBank/DDBJ whole genome shotgun (WGS) entry which is preliminary data.</text>
</comment>